<dbReference type="InterPro" id="IPR003879">
    <property type="entry name" value="Butyrophylin_SPRY"/>
</dbReference>
<dbReference type="InterPro" id="IPR041075">
    <property type="entry name" value="NOD1/2_WH"/>
</dbReference>
<evidence type="ECO:0000256" key="6">
    <source>
        <dbReference type="ARBA" id="ARBA00022840"/>
    </source>
</evidence>
<evidence type="ECO:0008006" key="11">
    <source>
        <dbReference type="Google" id="ProtNLM"/>
    </source>
</evidence>
<keyword evidence="6" id="KW-0067">ATP-binding</keyword>
<dbReference type="SMART" id="SM01288">
    <property type="entry name" value="FISNA"/>
    <property type="match status" value="1"/>
</dbReference>
<dbReference type="PROSITE" id="PS51450">
    <property type="entry name" value="LRR"/>
    <property type="match status" value="1"/>
</dbReference>
<feature type="domain" description="B30.2/SPRY" evidence="7">
    <location>
        <begin position="1226"/>
        <end position="1415"/>
    </location>
</feature>
<dbReference type="InterPro" id="IPR006553">
    <property type="entry name" value="Leu-rich_rpt_Cys-con_subtyp"/>
</dbReference>
<dbReference type="Pfam" id="PF17779">
    <property type="entry name" value="WHD_NOD2"/>
    <property type="match status" value="1"/>
</dbReference>
<reference evidence="9 10" key="1">
    <citation type="journal article" date="2014" name="Nat. Genet.">
        <title>Whole-genome sequence of a flatfish provides insights into ZW sex chromosome evolution and adaptation to a benthic lifestyle.</title>
        <authorList>
            <person name="Chen S."/>
            <person name="Zhang G."/>
            <person name="Shao C."/>
            <person name="Huang Q."/>
            <person name="Liu G."/>
            <person name="Zhang P."/>
            <person name="Song W."/>
            <person name="An N."/>
            <person name="Chalopin D."/>
            <person name="Volff J.N."/>
            <person name="Hong Y."/>
            <person name="Li Q."/>
            <person name="Sha Z."/>
            <person name="Zhou H."/>
            <person name="Xie M."/>
            <person name="Yu Q."/>
            <person name="Liu Y."/>
            <person name="Xiang H."/>
            <person name="Wang N."/>
            <person name="Wu K."/>
            <person name="Yang C."/>
            <person name="Zhou Q."/>
            <person name="Liao X."/>
            <person name="Yang L."/>
            <person name="Hu Q."/>
            <person name="Zhang J."/>
            <person name="Meng L."/>
            <person name="Jin L."/>
            <person name="Tian Y."/>
            <person name="Lian J."/>
            <person name="Yang J."/>
            <person name="Miao G."/>
            <person name="Liu S."/>
            <person name="Liang Z."/>
            <person name="Yan F."/>
            <person name="Li Y."/>
            <person name="Sun B."/>
            <person name="Zhang H."/>
            <person name="Zhang J."/>
            <person name="Zhu Y."/>
            <person name="Du M."/>
            <person name="Zhao Y."/>
            <person name="Schartl M."/>
            <person name="Tang Q."/>
            <person name="Wang J."/>
        </authorList>
    </citation>
    <scope>NUCLEOTIDE SEQUENCE</scope>
</reference>
<evidence type="ECO:0000259" key="8">
    <source>
        <dbReference type="PROSITE" id="PS50837"/>
    </source>
</evidence>
<dbReference type="Pfam" id="PF00622">
    <property type="entry name" value="SPRY"/>
    <property type="match status" value="1"/>
</dbReference>
<dbReference type="InterPro" id="IPR051261">
    <property type="entry name" value="NLR"/>
</dbReference>
<dbReference type="GeneTree" id="ENSGT01120000271898"/>
<dbReference type="PROSITE" id="PS50837">
    <property type="entry name" value="NACHT"/>
    <property type="match status" value="1"/>
</dbReference>
<dbReference type="Pfam" id="PF14484">
    <property type="entry name" value="FISNA"/>
    <property type="match status" value="1"/>
</dbReference>
<dbReference type="InterPro" id="IPR041267">
    <property type="entry name" value="NLRP_HD2"/>
</dbReference>
<dbReference type="SMART" id="SM00367">
    <property type="entry name" value="LRR_CC"/>
    <property type="match status" value="8"/>
</dbReference>
<dbReference type="Proteomes" id="UP000265120">
    <property type="component" value="Chromosome 11"/>
</dbReference>
<organism evidence="9 10">
    <name type="scientific">Cynoglossus semilaevis</name>
    <name type="common">Tongue sole</name>
    <dbReference type="NCBI Taxonomy" id="244447"/>
    <lineage>
        <taxon>Eukaryota</taxon>
        <taxon>Metazoa</taxon>
        <taxon>Chordata</taxon>
        <taxon>Craniata</taxon>
        <taxon>Vertebrata</taxon>
        <taxon>Euteleostomi</taxon>
        <taxon>Actinopterygii</taxon>
        <taxon>Neopterygii</taxon>
        <taxon>Teleostei</taxon>
        <taxon>Neoteleostei</taxon>
        <taxon>Acanthomorphata</taxon>
        <taxon>Carangaria</taxon>
        <taxon>Pleuronectiformes</taxon>
        <taxon>Pleuronectoidei</taxon>
        <taxon>Cynoglossidae</taxon>
        <taxon>Cynoglossinae</taxon>
        <taxon>Cynoglossus</taxon>
    </lineage>
</organism>
<dbReference type="InterPro" id="IPR003877">
    <property type="entry name" value="SPRY_dom"/>
</dbReference>
<reference evidence="9" key="3">
    <citation type="submission" date="2025-09" db="UniProtKB">
        <authorList>
            <consortium name="Ensembl"/>
        </authorList>
    </citation>
    <scope>IDENTIFICATION</scope>
</reference>
<dbReference type="PANTHER" id="PTHR24106">
    <property type="entry name" value="NACHT, LRR AND CARD DOMAINS-CONTAINING"/>
    <property type="match status" value="1"/>
</dbReference>
<dbReference type="Pfam" id="PF13516">
    <property type="entry name" value="LRR_6"/>
    <property type="match status" value="8"/>
</dbReference>
<dbReference type="Pfam" id="PF02758">
    <property type="entry name" value="PYRIN"/>
    <property type="match status" value="1"/>
</dbReference>
<dbReference type="InterPro" id="IPR007111">
    <property type="entry name" value="NACHT_NTPase"/>
</dbReference>
<dbReference type="GO" id="GO:0005524">
    <property type="term" value="F:ATP binding"/>
    <property type="evidence" value="ECO:0007669"/>
    <property type="project" value="UniProtKB-KW"/>
</dbReference>
<keyword evidence="3" id="KW-0433">Leucine-rich repeat</keyword>
<keyword evidence="5" id="KW-0547">Nucleotide-binding</keyword>
<dbReference type="Gene3D" id="3.80.10.10">
    <property type="entry name" value="Ribonuclease Inhibitor"/>
    <property type="match status" value="4"/>
</dbReference>
<dbReference type="InterPro" id="IPR001611">
    <property type="entry name" value="Leu-rich_rpt"/>
</dbReference>
<dbReference type="SUPFAM" id="SSF52047">
    <property type="entry name" value="RNI-like"/>
    <property type="match status" value="2"/>
</dbReference>
<evidence type="ECO:0000313" key="9">
    <source>
        <dbReference type="Ensembl" id="ENSCSEP00000023127.1"/>
    </source>
</evidence>
<reference evidence="9" key="2">
    <citation type="submission" date="2025-08" db="UniProtKB">
        <authorList>
            <consortium name="Ensembl"/>
        </authorList>
    </citation>
    <scope>IDENTIFICATION</scope>
</reference>
<dbReference type="SUPFAM" id="SSF47986">
    <property type="entry name" value="DEATH domain"/>
    <property type="match status" value="1"/>
</dbReference>
<dbReference type="PRINTS" id="PR01407">
    <property type="entry name" value="BUTYPHLNCDUF"/>
</dbReference>
<dbReference type="Gene3D" id="2.60.120.920">
    <property type="match status" value="1"/>
</dbReference>
<evidence type="ECO:0000259" key="7">
    <source>
        <dbReference type="PROSITE" id="PS50188"/>
    </source>
</evidence>
<dbReference type="InterPro" id="IPR029495">
    <property type="entry name" value="NACHT-assoc"/>
</dbReference>
<dbReference type="Gene3D" id="1.10.533.10">
    <property type="entry name" value="Death Domain, Fas"/>
    <property type="match status" value="1"/>
</dbReference>
<dbReference type="Pfam" id="PF13765">
    <property type="entry name" value="PRY"/>
    <property type="match status" value="1"/>
</dbReference>
<dbReference type="Pfam" id="PF05729">
    <property type="entry name" value="NACHT"/>
    <property type="match status" value="1"/>
</dbReference>
<feature type="domain" description="NACHT" evidence="8">
    <location>
        <begin position="170"/>
        <end position="304"/>
    </location>
</feature>
<dbReference type="FunFam" id="3.40.50.300:FF:001524">
    <property type="entry name" value="Si:dkey-126g1.7"/>
    <property type="match status" value="1"/>
</dbReference>
<dbReference type="InterPro" id="IPR032675">
    <property type="entry name" value="LRR_dom_sf"/>
</dbReference>
<evidence type="ECO:0000313" key="10">
    <source>
        <dbReference type="Proteomes" id="UP000265120"/>
    </source>
</evidence>
<dbReference type="InterPro" id="IPR004020">
    <property type="entry name" value="DAPIN"/>
</dbReference>
<evidence type="ECO:0000256" key="5">
    <source>
        <dbReference type="ARBA" id="ARBA00022741"/>
    </source>
</evidence>
<dbReference type="FunFam" id="3.80.10.10:FF:000100">
    <property type="entry name" value="Si:dkey-11n14.1"/>
    <property type="match status" value="1"/>
</dbReference>
<comment type="subcellular location">
    <subcellularLocation>
        <location evidence="1">Cytoplasm</location>
    </subcellularLocation>
</comment>
<sequence length="1415" mass="157645">MSTPQEQLLGILQNLESKNFKTFKWYLQRRGALGDFSAIPVYCLENASREDTVDRMVQTYCEDAIKVANLILEKMKKKTPSVSKEVLAECQKKLKSTLRKRVSNVDEVINSSPLNETYTELYIMAGETGEVNTEHEVRQIEIASWKSGMEETTLKCEDIFKALPLRDKPRTVVTKGVAGIGKTVLTQKFTLDWAEDKTNRDIEFTFLFTFRELNMLKEQKYSLVKLVHHFFTEIEEAGISTFEDFELVFIFDGLDECRLPLNFQKTEIVTDITASTPVHVLLTNLIRGKLLPSAHIWITTRPAAASIIPPDCVDMVTEVRGFTDPQKEDYFKKMFRDPDEARSIISHIQASRSLHIMCHIPVFCWITAKVLEDMLKTCEVEKLPNTLTEMYIHFLVIQSKLKSVKYQDQPSETNVNQKESKGMIEALAKLAFKQLQKENPIFYEADLSDSGIDLREAATYSGVFTETFKKVKGMYKETVFCFVHLSVQEFLAALHVHLAFITSGVNLLSDEQSTSTWMSKLKNKLKPKQLDQSKESSASWKSKLFKDKPKLNNLHQCAIDKALLNPKGHLDLFLRFLLGLSVETNQHHIRWLLEETESHSEVILKTAKYIRKKIDDNMSAERSINLFHCLNELNHHSLVEEIQQSLSSGPLSTKKLSPAQWGALVFLLLSSDKDLNQFDLKKYSASEETFLRLLPVVKASNKVLLNDCKLSKKSCEALSSLLHSQSSNVKHVDLGNNELEDVGVEALSGGLKSPQCSVETLSLAGCLVTENGCGSLASALSLDSCHLKELDLSYNRPGDLGVKQLSTELKKPECSLQTLRLKGCELSERSCAALSSVLNYKSSSLRHLDLSDNDLLDSGVKQLAAGLKYSQCSLTRLSLTSCKLSETSCDILSTVFTSQSCSLKQLDLSYNLFRDSGITKLSHGLKSPHCLLETLSLAGCMFTEKSCGSLASVLSVRPSKLTELDLSYNKLEYSGVKQLCEGLVIPDSSMETLRLRSCLLSDHSCQTLSSVLGCQSSRLRNLDVSNNDLQDLGVEHLSGGLRSPHSSLEILRLSGCGLSERSSEVLSSVFSSRSSALRHLDLSNNDLQDSEVKELSVGLKSPCSSLETLCLSGCELSGRSCEALSSVLRCPSSQLRHLDLSNNDLQDSGVTQLSHGLKSSHCSLETLSLAGCLVTEKGCASLASALSSNPSHLRELDLSYNHPGGLGRNMLIGGLKNSTWKLETVRLDHCGAQRIRPGLRKYLCELEVDVNTVNRCLVLSDNNRTVSYYTDFSKMQRYDDHPDRFQTGSQLLCKSAVTGRCYWEVEFNGNVSIALSYKGIKRTAVQFGNEQSWRLSYSKHDGYSVTHNSEMFTLSSPSVSNRVSVYVDCPAGTLSFYRVSSDSLIHLHTFSATFTGPVYPGFTVHSDSNLSLCSL</sequence>
<dbReference type="InParanoid" id="A0A3P8W9G8"/>
<dbReference type="InterPro" id="IPR001870">
    <property type="entry name" value="B30.2/SPRY"/>
</dbReference>
<evidence type="ECO:0000256" key="3">
    <source>
        <dbReference type="ARBA" id="ARBA00022614"/>
    </source>
</evidence>
<dbReference type="InterPro" id="IPR027417">
    <property type="entry name" value="P-loop_NTPase"/>
</dbReference>
<evidence type="ECO:0000256" key="2">
    <source>
        <dbReference type="ARBA" id="ARBA00022490"/>
    </source>
</evidence>
<dbReference type="SMART" id="SM00449">
    <property type="entry name" value="SPRY"/>
    <property type="match status" value="1"/>
</dbReference>
<dbReference type="Ensembl" id="ENSCSET00000023431.1">
    <property type="protein sequence ID" value="ENSCSEP00000023127.1"/>
    <property type="gene ID" value="ENSCSEG00000014720.1"/>
</dbReference>
<dbReference type="GO" id="GO:0005737">
    <property type="term" value="C:cytoplasm"/>
    <property type="evidence" value="ECO:0007669"/>
    <property type="project" value="UniProtKB-SubCell"/>
</dbReference>
<dbReference type="Gene3D" id="3.40.50.300">
    <property type="entry name" value="P-loop containing nucleotide triphosphate hydrolases"/>
    <property type="match status" value="1"/>
</dbReference>
<dbReference type="InterPro" id="IPR013320">
    <property type="entry name" value="ConA-like_dom_sf"/>
</dbReference>
<evidence type="ECO:0000256" key="1">
    <source>
        <dbReference type="ARBA" id="ARBA00004496"/>
    </source>
</evidence>
<dbReference type="Pfam" id="PF17776">
    <property type="entry name" value="NLRC4_HD2"/>
    <property type="match status" value="1"/>
</dbReference>
<dbReference type="SMART" id="SM00368">
    <property type="entry name" value="LRR_RI"/>
    <property type="match status" value="17"/>
</dbReference>
<dbReference type="InterPro" id="IPR011029">
    <property type="entry name" value="DEATH-like_dom_sf"/>
</dbReference>
<name>A0A3P8W9G8_CYNSE</name>
<dbReference type="InterPro" id="IPR006574">
    <property type="entry name" value="PRY"/>
</dbReference>
<keyword evidence="4" id="KW-0677">Repeat</keyword>
<dbReference type="PROSITE" id="PS50188">
    <property type="entry name" value="B302_SPRY"/>
    <property type="match status" value="1"/>
</dbReference>
<keyword evidence="10" id="KW-1185">Reference proteome</keyword>
<evidence type="ECO:0000256" key="4">
    <source>
        <dbReference type="ARBA" id="ARBA00022737"/>
    </source>
</evidence>
<dbReference type="STRING" id="244447.ENSCSEP00000023127"/>
<accession>A0A3P8W9G8</accession>
<dbReference type="InterPro" id="IPR043136">
    <property type="entry name" value="B30.2/SPRY_sf"/>
</dbReference>
<dbReference type="SUPFAM" id="SSF49899">
    <property type="entry name" value="Concanavalin A-like lectins/glucanases"/>
    <property type="match status" value="1"/>
</dbReference>
<keyword evidence="2" id="KW-0963">Cytoplasm</keyword>
<dbReference type="SMART" id="SM01289">
    <property type="entry name" value="PYRIN"/>
    <property type="match status" value="1"/>
</dbReference>
<proteinExistence type="predicted"/>
<protein>
    <recommendedName>
        <fullName evidence="11">NACHT, LRR and PYD domains-containing protein 12-like</fullName>
    </recommendedName>
</protein>